<keyword evidence="3" id="KW-1185">Reference proteome</keyword>
<keyword evidence="1" id="KW-0472">Membrane</keyword>
<evidence type="ECO:0000313" key="2">
    <source>
        <dbReference type="EMBL" id="MFE8696377.1"/>
    </source>
</evidence>
<feature type="transmembrane region" description="Helical" evidence="1">
    <location>
        <begin position="6"/>
        <end position="29"/>
    </location>
</feature>
<name>A0ABW6K0W0_9BACI</name>
<organism evidence="2 3">
    <name type="scientific">Cytobacillus mangrovibacter</name>
    <dbReference type="NCBI Taxonomy" id="3299024"/>
    <lineage>
        <taxon>Bacteria</taxon>
        <taxon>Bacillati</taxon>
        <taxon>Bacillota</taxon>
        <taxon>Bacilli</taxon>
        <taxon>Bacillales</taxon>
        <taxon>Bacillaceae</taxon>
        <taxon>Cytobacillus</taxon>
    </lineage>
</organism>
<dbReference type="EMBL" id="JBIACJ010000003">
    <property type="protein sequence ID" value="MFE8696377.1"/>
    <property type="molecule type" value="Genomic_DNA"/>
</dbReference>
<proteinExistence type="predicted"/>
<reference evidence="2 3" key="1">
    <citation type="submission" date="2024-08" db="EMBL/GenBank/DDBJ databases">
        <title>Two novel Cytobacillus novel species.</title>
        <authorList>
            <person name="Liu G."/>
        </authorList>
    </citation>
    <scope>NUCLEOTIDE SEQUENCE [LARGE SCALE GENOMIC DNA]</scope>
    <source>
        <strain evidence="2 3">FJAT-53684</strain>
    </source>
</reference>
<evidence type="ECO:0000256" key="1">
    <source>
        <dbReference type="SAM" id="Phobius"/>
    </source>
</evidence>
<gene>
    <name evidence="2" type="ORF">ACFYKT_08410</name>
</gene>
<evidence type="ECO:0000313" key="3">
    <source>
        <dbReference type="Proteomes" id="UP001601058"/>
    </source>
</evidence>
<keyword evidence="1" id="KW-0812">Transmembrane</keyword>
<comment type="caution">
    <text evidence="2">The sequence shown here is derived from an EMBL/GenBank/DDBJ whole genome shotgun (WGS) entry which is preliminary data.</text>
</comment>
<dbReference type="RefSeq" id="WP_389218194.1">
    <property type="nucleotide sequence ID" value="NZ_JBIACJ010000003.1"/>
</dbReference>
<keyword evidence="1" id="KW-1133">Transmembrane helix</keyword>
<dbReference type="Proteomes" id="UP001601058">
    <property type="component" value="Unassembled WGS sequence"/>
</dbReference>
<accession>A0ABW6K0W0</accession>
<sequence length="61" mass="6362">MGGYITDLIIVALLIVGLTATIGVITNGIGNSLFGGKKRTEFVDQSAKVQVGWKAVGGKRK</sequence>
<protein>
    <submittedName>
        <fullName evidence="2">Uncharacterized protein</fullName>
    </submittedName>
</protein>